<dbReference type="RefSeq" id="WP_034370588.1">
    <property type="nucleotide sequence ID" value="NZ_KN323183.1"/>
</dbReference>
<evidence type="ECO:0000256" key="3">
    <source>
        <dbReference type="ARBA" id="ARBA00023172"/>
    </source>
</evidence>
<dbReference type="InterPro" id="IPR011010">
    <property type="entry name" value="DNA_brk_join_enz"/>
</dbReference>
<dbReference type="Proteomes" id="UP000030182">
    <property type="component" value="Unassembled WGS sequence"/>
</dbReference>
<dbReference type="PROSITE" id="PS51900">
    <property type="entry name" value="CB"/>
    <property type="match status" value="1"/>
</dbReference>
<evidence type="ECO:0000313" key="8">
    <source>
        <dbReference type="Proteomes" id="UP000030182"/>
    </source>
</evidence>
<dbReference type="InterPro" id="IPR050090">
    <property type="entry name" value="Tyrosine_recombinase_XerCD"/>
</dbReference>
<evidence type="ECO:0000313" key="7">
    <source>
        <dbReference type="EMBL" id="KDS94221.1"/>
    </source>
</evidence>
<sequence length="387" mass="43113">MGRLDAGFTADGNRRVKSVVRKTEAECKRALIDLARKIDRGMDVSQNSRVMVKTWAEQWLTLREDRVRPSSFNADRSAVTNWIIPTIGRKTLAGLTPADVRRVHKAMQNAGRADSSVTRAHATMMTMLKDAYLEGHEVSRRVLDAPPPGMGESERVDIPVEDAVKLIHAAADSPMRSRWVAALLQGMRQAECLGLTWDAVDLDAGTMEVSTQLKAIPYRHGCGGSCGRRFGGDCPDREFRVPRGYRMTQVQDRWHLVPPKTRAGVRVIPITPWMLAALRERELTAPDSILVWANDDGTVRDEKQDAAEWKELQDAAGVRKPNGDYYTLHECRHTAATILLVLGVDPLVVIRILGHSSILSTQRYQHVDMELMRKALEGVAGALRLDA</sequence>
<dbReference type="PANTHER" id="PTHR30349">
    <property type="entry name" value="PHAGE INTEGRASE-RELATED"/>
    <property type="match status" value="1"/>
</dbReference>
<evidence type="ECO:0000256" key="4">
    <source>
        <dbReference type="PROSITE-ProRule" id="PRU01248"/>
    </source>
</evidence>
<dbReference type="SUPFAM" id="SSF56349">
    <property type="entry name" value="DNA breaking-rejoining enzymes"/>
    <property type="match status" value="1"/>
</dbReference>
<dbReference type="EMBL" id="JDRS01000002">
    <property type="protein sequence ID" value="KDS94221.1"/>
    <property type="molecule type" value="Genomic_DNA"/>
</dbReference>
<gene>
    <name evidence="7" type="ORF">DHOM_02985</name>
</gene>
<feature type="domain" description="Tyr recombinase" evidence="5">
    <location>
        <begin position="153"/>
        <end position="377"/>
    </location>
</feature>
<dbReference type="Pfam" id="PF00589">
    <property type="entry name" value="Phage_integrase"/>
    <property type="match status" value="1"/>
</dbReference>
<dbReference type="PANTHER" id="PTHR30349:SF91">
    <property type="entry name" value="INTA PROTEIN"/>
    <property type="match status" value="1"/>
</dbReference>
<dbReference type="PROSITE" id="PS51898">
    <property type="entry name" value="TYR_RECOMBINASE"/>
    <property type="match status" value="1"/>
</dbReference>
<reference evidence="7 8" key="1">
    <citation type="submission" date="2014-01" db="EMBL/GenBank/DDBJ databases">
        <title>Draft genome sequence of the multidrug-resistant clinical isolate Dermabacter hominis 1368.</title>
        <authorList>
            <person name="Albersmeier A."/>
            <person name="Bomholt C."/>
            <person name="Glaub A."/>
            <person name="Ruckert C."/>
            <person name="Soriano F."/>
            <person name="Fernandez-Natal I."/>
            <person name="Tauch A."/>
        </authorList>
    </citation>
    <scope>NUCLEOTIDE SEQUENCE [LARGE SCALE GENOMIC DNA]</scope>
    <source>
        <strain evidence="7 8">1368</strain>
    </source>
</reference>
<keyword evidence="2 4" id="KW-0238">DNA-binding</keyword>
<feature type="domain" description="Core-binding (CB)" evidence="6">
    <location>
        <begin position="50"/>
        <end position="132"/>
    </location>
</feature>
<dbReference type="Pfam" id="PF14659">
    <property type="entry name" value="Phage_int_SAM_3"/>
    <property type="match status" value="1"/>
</dbReference>
<dbReference type="CDD" id="cd01189">
    <property type="entry name" value="INT_ICEBs1_C_like"/>
    <property type="match status" value="1"/>
</dbReference>
<dbReference type="InterPro" id="IPR013762">
    <property type="entry name" value="Integrase-like_cat_sf"/>
</dbReference>
<evidence type="ECO:0008006" key="9">
    <source>
        <dbReference type="Google" id="ProtNLM"/>
    </source>
</evidence>
<comment type="caution">
    <text evidence="7">The sequence shown here is derived from an EMBL/GenBank/DDBJ whole genome shotgun (WGS) entry which is preliminary data.</text>
</comment>
<name>A0ABR4SLZ6_9MICO</name>
<keyword evidence="3" id="KW-0233">DNA recombination</keyword>
<dbReference type="InterPro" id="IPR010998">
    <property type="entry name" value="Integrase_recombinase_N"/>
</dbReference>
<dbReference type="InterPro" id="IPR044068">
    <property type="entry name" value="CB"/>
</dbReference>
<evidence type="ECO:0000256" key="1">
    <source>
        <dbReference type="ARBA" id="ARBA00022908"/>
    </source>
</evidence>
<dbReference type="Gene3D" id="1.10.443.10">
    <property type="entry name" value="Intergrase catalytic core"/>
    <property type="match status" value="1"/>
</dbReference>
<dbReference type="InterPro" id="IPR002104">
    <property type="entry name" value="Integrase_catalytic"/>
</dbReference>
<dbReference type="Gene3D" id="1.10.150.130">
    <property type="match status" value="1"/>
</dbReference>
<keyword evidence="1" id="KW-0229">DNA integration</keyword>
<proteinExistence type="predicted"/>
<evidence type="ECO:0000256" key="2">
    <source>
        <dbReference type="ARBA" id="ARBA00023125"/>
    </source>
</evidence>
<organism evidence="7 8">
    <name type="scientific">Dermabacter hominis 1368</name>
    <dbReference type="NCBI Taxonomy" id="1450519"/>
    <lineage>
        <taxon>Bacteria</taxon>
        <taxon>Bacillati</taxon>
        <taxon>Actinomycetota</taxon>
        <taxon>Actinomycetes</taxon>
        <taxon>Micrococcales</taxon>
        <taxon>Dermabacteraceae</taxon>
        <taxon>Dermabacter</taxon>
    </lineage>
</organism>
<accession>A0ABR4SLZ6</accession>
<evidence type="ECO:0000259" key="5">
    <source>
        <dbReference type="PROSITE" id="PS51898"/>
    </source>
</evidence>
<keyword evidence="8" id="KW-1185">Reference proteome</keyword>
<dbReference type="InterPro" id="IPR004107">
    <property type="entry name" value="Integrase_SAM-like_N"/>
</dbReference>
<evidence type="ECO:0000259" key="6">
    <source>
        <dbReference type="PROSITE" id="PS51900"/>
    </source>
</evidence>
<protein>
    <recommendedName>
        <fullName evidence="9">Integrase</fullName>
    </recommendedName>
</protein>